<evidence type="ECO:0000313" key="3">
    <source>
        <dbReference type="Proteomes" id="UP001500167"/>
    </source>
</evidence>
<keyword evidence="1" id="KW-0732">Signal</keyword>
<feature type="chain" id="PRO_5045825177" evidence="1">
    <location>
        <begin position="26"/>
        <end position="135"/>
    </location>
</feature>
<gene>
    <name evidence="2" type="ORF">GCM10022218_21160</name>
</gene>
<sequence>MKVDRFILVMVMLLFGLFDSGNATAQQASLTIRLGNFISVGYVTEHVYLPSEDSRIISLDFLVFTVPGPFELRVICERIDIGKEVGSETTGNKSLIFGDRPHITQDKDVRGINGQGQIRFPLQPQTNTCVSITAL</sequence>
<dbReference type="Proteomes" id="UP001500167">
    <property type="component" value="Unassembled WGS sequence"/>
</dbReference>
<protein>
    <submittedName>
        <fullName evidence="2">Uncharacterized protein</fullName>
    </submittedName>
</protein>
<evidence type="ECO:0000256" key="1">
    <source>
        <dbReference type="SAM" id="SignalP"/>
    </source>
</evidence>
<comment type="caution">
    <text evidence="2">The sequence shown here is derived from an EMBL/GenBank/DDBJ whole genome shotgun (WGS) entry which is preliminary data.</text>
</comment>
<evidence type="ECO:0000313" key="2">
    <source>
        <dbReference type="EMBL" id="GAA4175431.1"/>
    </source>
</evidence>
<keyword evidence="3" id="KW-1185">Reference proteome</keyword>
<name>A0ABP8A174_9SPHI</name>
<dbReference type="EMBL" id="BAAAZK010000006">
    <property type="protein sequence ID" value="GAA4175431.1"/>
    <property type="molecule type" value="Genomic_DNA"/>
</dbReference>
<feature type="signal peptide" evidence="1">
    <location>
        <begin position="1"/>
        <end position="25"/>
    </location>
</feature>
<accession>A0ABP8A174</accession>
<organism evidence="2 3">
    <name type="scientific">Sphingobacterium ginsenosidimutans</name>
    <dbReference type="NCBI Taxonomy" id="687845"/>
    <lineage>
        <taxon>Bacteria</taxon>
        <taxon>Pseudomonadati</taxon>
        <taxon>Bacteroidota</taxon>
        <taxon>Sphingobacteriia</taxon>
        <taxon>Sphingobacteriales</taxon>
        <taxon>Sphingobacteriaceae</taxon>
        <taxon>Sphingobacterium</taxon>
    </lineage>
</organism>
<proteinExistence type="predicted"/>
<dbReference type="RefSeq" id="WP_346086073.1">
    <property type="nucleotide sequence ID" value="NZ_BAAAZK010000006.1"/>
</dbReference>
<reference evidence="3" key="1">
    <citation type="journal article" date="2019" name="Int. J. Syst. Evol. Microbiol.">
        <title>The Global Catalogue of Microorganisms (GCM) 10K type strain sequencing project: providing services to taxonomists for standard genome sequencing and annotation.</title>
        <authorList>
            <consortium name="The Broad Institute Genomics Platform"/>
            <consortium name="The Broad Institute Genome Sequencing Center for Infectious Disease"/>
            <person name="Wu L."/>
            <person name="Ma J."/>
        </authorList>
    </citation>
    <scope>NUCLEOTIDE SEQUENCE [LARGE SCALE GENOMIC DNA]</scope>
    <source>
        <strain evidence="3">JCM 16722</strain>
    </source>
</reference>